<evidence type="ECO:0000256" key="10">
    <source>
        <dbReference type="SAM" id="Phobius"/>
    </source>
</evidence>
<name>A0A7Y9ZEX9_9ACTN</name>
<dbReference type="InterPro" id="IPR008271">
    <property type="entry name" value="Ser/Thr_kinase_AS"/>
</dbReference>
<gene>
    <name evidence="12" type="ORF">BJ993_001259</name>
</gene>
<evidence type="ECO:0000259" key="11">
    <source>
        <dbReference type="PROSITE" id="PS50011"/>
    </source>
</evidence>
<keyword evidence="4" id="KW-0732">Signal</keyword>
<dbReference type="InterPro" id="IPR013517">
    <property type="entry name" value="FG-GAP"/>
</dbReference>
<evidence type="ECO:0000256" key="3">
    <source>
        <dbReference type="ARBA" id="ARBA00022679"/>
    </source>
</evidence>
<dbReference type="GO" id="GO:0004674">
    <property type="term" value="F:protein serine/threonine kinase activity"/>
    <property type="evidence" value="ECO:0007669"/>
    <property type="project" value="UniProtKB-KW"/>
</dbReference>
<evidence type="ECO:0000313" key="12">
    <source>
        <dbReference type="EMBL" id="NYI44179.1"/>
    </source>
</evidence>
<dbReference type="InterPro" id="IPR000719">
    <property type="entry name" value="Prot_kinase_dom"/>
</dbReference>
<keyword evidence="7 8" id="KW-0067">ATP-binding</keyword>
<evidence type="ECO:0000256" key="8">
    <source>
        <dbReference type="PROSITE-ProRule" id="PRU10141"/>
    </source>
</evidence>
<evidence type="ECO:0000256" key="6">
    <source>
        <dbReference type="ARBA" id="ARBA00022777"/>
    </source>
</evidence>
<dbReference type="RefSeq" id="WP_179648113.1">
    <property type="nucleotide sequence ID" value="NZ_JACBZM010000001.1"/>
</dbReference>
<dbReference type="Gene3D" id="1.10.510.10">
    <property type="entry name" value="Transferase(Phosphotransferase) domain 1"/>
    <property type="match status" value="1"/>
</dbReference>
<protein>
    <recommendedName>
        <fullName evidence="1">non-specific serine/threonine protein kinase</fullName>
        <ecNumber evidence="1">2.7.11.1</ecNumber>
    </recommendedName>
</protein>
<sequence>MRVPNVGEEFGRYRLDRVLGQGGMGIVFAATDPRLGRTVALKVITGVLAQSPEFRARFQAEAAALARLDSPYVIAIHDHDEVDGTPYIVTQYVDGADLGTLLKDQGPMPARQALLLCAQLARGLGDAHRVGVIHRDVKPGNVLLRGAGTDDVHAYLCDFGIARSDGIDGPAPTATGMVAGTWSYLSPERTAGLPASPASDLYALGCLLWTCLTGHEPYQGTDVQVALAHQTAPIPQLPGSGQLVDGLNAVVAKALAKDPAERYDDAAVLRADLERLAALATDETIEAPVSAPGAVTAVRPTGPAAPPPPPPPPSPAGSGGAAPTAPSQPRSPHRRRAGLLIGVGVVVLALVIGGIAWALLRGDDDGADGDEAAKEKPAGTFGDRNGDGYGDVVLTQARDGLEPPSAVYTVPSNGKQFGTPVRALPAAPSFITTVGDVDGDAREDVVWVDEEDDVLTATVQPAEGDPWTSRLTLDPAWEISRASAVLGDVDGDGLDDLVLLGDTEGGVGVHVSLAGDKEFEPPSQWYRSPHAEASGFGTWLWTGDMDGDGDDEVLLWTDAEEDEEPVRGRIDMLTANETRDGFEQLAKEREFTDPKVNPGIAPWMIGDVDGDGRDEIVAVGIIPLGGGAYDLGGRLHTYELDGDEIPQRQWWRNLSETELKDPAKNVQGIALRLGISDVNGDGKADVVQFVEALGPNGKEAKDEERALQLWVMLSDGTAFGDPQLWSTVDCSTQCADNWTMLSGG</sequence>
<reference evidence="12 13" key="1">
    <citation type="submission" date="2020-07" db="EMBL/GenBank/DDBJ databases">
        <title>Sequencing the genomes of 1000 actinobacteria strains.</title>
        <authorList>
            <person name="Klenk H.-P."/>
        </authorList>
    </citation>
    <scope>NUCLEOTIDE SEQUENCE [LARGE SCALE GENOMIC DNA]</scope>
    <source>
        <strain evidence="12 13">DSM 15131</strain>
    </source>
</reference>
<dbReference type="SUPFAM" id="SSF69318">
    <property type="entry name" value="Integrin alpha N-terminal domain"/>
    <property type="match status" value="1"/>
</dbReference>
<dbReference type="InterPro" id="IPR017441">
    <property type="entry name" value="Protein_kinase_ATP_BS"/>
</dbReference>
<dbReference type="InterPro" id="IPR011009">
    <property type="entry name" value="Kinase-like_dom_sf"/>
</dbReference>
<feature type="domain" description="Protein kinase" evidence="11">
    <location>
        <begin position="13"/>
        <end position="276"/>
    </location>
</feature>
<keyword evidence="10" id="KW-1133">Transmembrane helix</keyword>
<keyword evidence="10" id="KW-0812">Transmembrane</keyword>
<accession>A0A7Y9ZEX9</accession>
<keyword evidence="10" id="KW-0472">Membrane</keyword>
<evidence type="ECO:0000256" key="5">
    <source>
        <dbReference type="ARBA" id="ARBA00022741"/>
    </source>
</evidence>
<feature type="region of interest" description="Disordered" evidence="9">
    <location>
        <begin position="368"/>
        <end position="387"/>
    </location>
</feature>
<dbReference type="SUPFAM" id="SSF56112">
    <property type="entry name" value="Protein kinase-like (PK-like)"/>
    <property type="match status" value="1"/>
</dbReference>
<dbReference type="SMART" id="SM00220">
    <property type="entry name" value="S_TKc"/>
    <property type="match status" value="1"/>
</dbReference>
<feature type="region of interest" description="Disordered" evidence="9">
    <location>
        <begin position="290"/>
        <end position="333"/>
    </location>
</feature>
<keyword evidence="5 8" id="KW-0547">Nucleotide-binding</keyword>
<dbReference type="PANTHER" id="PTHR43289">
    <property type="entry name" value="MITOGEN-ACTIVATED PROTEIN KINASE KINASE KINASE 20-RELATED"/>
    <property type="match status" value="1"/>
</dbReference>
<dbReference type="PROSITE" id="PS50011">
    <property type="entry name" value="PROTEIN_KINASE_DOM"/>
    <property type="match status" value="1"/>
</dbReference>
<feature type="binding site" evidence="8">
    <location>
        <position position="42"/>
    </location>
    <ligand>
        <name>ATP</name>
        <dbReference type="ChEBI" id="CHEBI:30616"/>
    </ligand>
</feature>
<evidence type="ECO:0000256" key="4">
    <source>
        <dbReference type="ARBA" id="ARBA00022729"/>
    </source>
</evidence>
<dbReference type="EC" id="2.7.11.1" evidence="1"/>
<evidence type="ECO:0000256" key="7">
    <source>
        <dbReference type="ARBA" id="ARBA00022840"/>
    </source>
</evidence>
<dbReference type="CDD" id="cd14014">
    <property type="entry name" value="STKc_PknB_like"/>
    <property type="match status" value="1"/>
</dbReference>
<keyword evidence="2" id="KW-0723">Serine/threonine-protein kinase</keyword>
<dbReference type="Pfam" id="PF00069">
    <property type="entry name" value="Pkinase"/>
    <property type="match status" value="1"/>
</dbReference>
<dbReference type="Proteomes" id="UP000562045">
    <property type="component" value="Unassembled WGS sequence"/>
</dbReference>
<dbReference type="PROSITE" id="PS00108">
    <property type="entry name" value="PROTEIN_KINASE_ST"/>
    <property type="match status" value="1"/>
</dbReference>
<dbReference type="PANTHER" id="PTHR43289:SF6">
    <property type="entry name" value="SERINE_THREONINE-PROTEIN KINASE NEKL-3"/>
    <property type="match status" value="1"/>
</dbReference>
<keyword evidence="6" id="KW-0418">Kinase</keyword>
<dbReference type="Gene3D" id="3.30.200.20">
    <property type="entry name" value="Phosphorylase Kinase, domain 1"/>
    <property type="match status" value="1"/>
</dbReference>
<organism evidence="12 13">
    <name type="scientific">Nocardioides aromaticivorans</name>
    <dbReference type="NCBI Taxonomy" id="200618"/>
    <lineage>
        <taxon>Bacteria</taxon>
        <taxon>Bacillati</taxon>
        <taxon>Actinomycetota</taxon>
        <taxon>Actinomycetes</taxon>
        <taxon>Propionibacteriales</taxon>
        <taxon>Nocardioidaceae</taxon>
        <taxon>Nocardioides</taxon>
    </lineage>
</organism>
<evidence type="ECO:0000256" key="2">
    <source>
        <dbReference type="ARBA" id="ARBA00022527"/>
    </source>
</evidence>
<dbReference type="Pfam" id="PF13517">
    <property type="entry name" value="FG-GAP_3"/>
    <property type="match status" value="1"/>
</dbReference>
<evidence type="ECO:0000313" key="13">
    <source>
        <dbReference type="Proteomes" id="UP000562045"/>
    </source>
</evidence>
<dbReference type="AlphaFoldDB" id="A0A7Y9ZEX9"/>
<keyword evidence="3" id="KW-0808">Transferase</keyword>
<dbReference type="PROSITE" id="PS00107">
    <property type="entry name" value="PROTEIN_KINASE_ATP"/>
    <property type="match status" value="1"/>
</dbReference>
<proteinExistence type="predicted"/>
<evidence type="ECO:0000256" key="9">
    <source>
        <dbReference type="SAM" id="MobiDB-lite"/>
    </source>
</evidence>
<dbReference type="InterPro" id="IPR028994">
    <property type="entry name" value="Integrin_alpha_N"/>
</dbReference>
<feature type="transmembrane region" description="Helical" evidence="10">
    <location>
        <begin position="337"/>
        <end position="360"/>
    </location>
</feature>
<feature type="compositionally biased region" description="Pro residues" evidence="9">
    <location>
        <begin position="303"/>
        <end position="315"/>
    </location>
</feature>
<comment type="caution">
    <text evidence="12">The sequence shown here is derived from an EMBL/GenBank/DDBJ whole genome shotgun (WGS) entry which is preliminary data.</text>
</comment>
<dbReference type="Gene3D" id="2.130.10.130">
    <property type="entry name" value="Integrin alpha, N-terminal"/>
    <property type="match status" value="1"/>
</dbReference>
<dbReference type="GO" id="GO:0005524">
    <property type="term" value="F:ATP binding"/>
    <property type="evidence" value="ECO:0007669"/>
    <property type="project" value="UniProtKB-UniRule"/>
</dbReference>
<evidence type="ECO:0000256" key="1">
    <source>
        <dbReference type="ARBA" id="ARBA00012513"/>
    </source>
</evidence>
<dbReference type="EMBL" id="JACBZM010000001">
    <property type="protein sequence ID" value="NYI44179.1"/>
    <property type="molecule type" value="Genomic_DNA"/>
</dbReference>